<keyword evidence="1" id="KW-0812">Transmembrane</keyword>
<protein>
    <recommendedName>
        <fullName evidence="4">DUF3180 domain-containing protein</fullName>
    </recommendedName>
</protein>
<dbReference type="EMBL" id="FQZK01000012">
    <property type="protein sequence ID" value="SHK01918.1"/>
    <property type="molecule type" value="Genomic_DNA"/>
</dbReference>
<name>A0A1M6P1X8_9ACTN</name>
<feature type="transmembrane region" description="Helical" evidence="1">
    <location>
        <begin position="42"/>
        <end position="61"/>
    </location>
</feature>
<evidence type="ECO:0000313" key="3">
    <source>
        <dbReference type="Proteomes" id="UP000184452"/>
    </source>
</evidence>
<dbReference type="InterPro" id="IPR021517">
    <property type="entry name" value="DUF3180"/>
</dbReference>
<evidence type="ECO:0000313" key="2">
    <source>
        <dbReference type="EMBL" id="SHK01918.1"/>
    </source>
</evidence>
<feature type="transmembrane region" description="Helical" evidence="1">
    <location>
        <begin position="18"/>
        <end position="36"/>
    </location>
</feature>
<sequence>MTDEDDERRMHPTGWRTPVLLGAVGVLLGALFASVLPGLPPMPWTAVPTLLLLALAEAFTAGRTRRRIRRAAGTEPIPPLSAARLVALAKASVLAAALFGGFCAGVALTVADNLGLPVHREVFLTALGTALAAAVLAAAALYLEYACRVPGDGERDDDRPGAA</sequence>
<evidence type="ECO:0000256" key="1">
    <source>
        <dbReference type="SAM" id="Phobius"/>
    </source>
</evidence>
<accession>A0A1M6P1X8</accession>
<dbReference type="AlphaFoldDB" id="A0A1M6P1X8"/>
<reference evidence="2 3" key="1">
    <citation type="submission" date="2016-11" db="EMBL/GenBank/DDBJ databases">
        <authorList>
            <person name="Jaros S."/>
            <person name="Januszkiewicz K."/>
            <person name="Wedrychowicz H."/>
        </authorList>
    </citation>
    <scope>NUCLEOTIDE SEQUENCE [LARGE SCALE GENOMIC DNA]</scope>
    <source>
        <strain evidence="2 3">CGMCC 4.5723</strain>
    </source>
</reference>
<feature type="transmembrane region" description="Helical" evidence="1">
    <location>
        <begin position="122"/>
        <end position="143"/>
    </location>
</feature>
<keyword evidence="1" id="KW-0472">Membrane</keyword>
<proteinExistence type="predicted"/>
<keyword evidence="1" id="KW-1133">Transmembrane helix</keyword>
<feature type="transmembrane region" description="Helical" evidence="1">
    <location>
        <begin position="82"/>
        <end position="110"/>
    </location>
</feature>
<gene>
    <name evidence="2" type="ORF">SAMN05421803_112210</name>
</gene>
<dbReference type="Proteomes" id="UP000184452">
    <property type="component" value="Unassembled WGS sequence"/>
</dbReference>
<organism evidence="2 3">
    <name type="scientific">Nocardiopsis flavescens</name>
    <dbReference type="NCBI Taxonomy" id="758803"/>
    <lineage>
        <taxon>Bacteria</taxon>
        <taxon>Bacillati</taxon>
        <taxon>Actinomycetota</taxon>
        <taxon>Actinomycetes</taxon>
        <taxon>Streptosporangiales</taxon>
        <taxon>Nocardiopsidaceae</taxon>
        <taxon>Nocardiopsis</taxon>
    </lineage>
</organism>
<dbReference type="Pfam" id="PF11377">
    <property type="entry name" value="DUF3180"/>
    <property type="match status" value="1"/>
</dbReference>
<evidence type="ECO:0008006" key="4">
    <source>
        <dbReference type="Google" id="ProtNLM"/>
    </source>
</evidence>
<dbReference type="STRING" id="758803.SAMN05421803_112210"/>
<keyword evidence="3" id="KW-1185">Reference proteome</keyword>